<accession>A0A6G0Y4E9</accession>
<comment type="caution">
    <text evidence="2">The sequence shown here is derived from an EMBL/GenBank/DDBJ whole genome shotgun (WGS) entry which is preliminary data.</text>
</comment>
<dbReference type="Proteomes" id="UP000478052">
    <property type="component" value="Unassembled WGS sequence"/>
</dbReference>
<dbReference type="EMBL" id="VUJU01006300">
    <property type="protein sequence ID" value="KAF0748908.1"/>
    <property type="molecule type" value="Genomic_DNA"/>
</dbReference>
<name>A0A6G0Y4E9_APHCR</name>
<feature type="non-terminal residue" evidence="2">
    <location>
        <position position="1"/>
    </location>
</feature>
<reference evidence="2 3" key="1">
    <citation type="submission" date="2019-08" db="EMBL/GenBank/DDBJ databases">
        <title>Whole genome of Aphis craccivora.</title>
        <authorList>
            <person name="Voronova N.V."/>
            <person name="Shulinski R.S."/>
            <person name="Bandarenka Y.V."/>
            <person name="Zhorov D.G."/>
            <person name="Warner D."/>
        </authorList>
    </citation>
    <scope>NUCLEOTIDE SEQUENCE [LARGE SCALE GENOMIC DNA]</scope>
    <source>
        <strain evidence="2">180601</strain>
        <tissue evidence="2">Whole Body</tissue>
    </source>
</reference>
<keyword evidence="3" id="KW-1185">Reference proteome</keyword>
<feature type="region of interest" description="Disordered" evidence="1">
    <location>
        <begin position="107"/>
        <end position="137"/>
    </location>
</feature>
<protein>
    <submittedName>
        <fullName evidence="2">MULE domain-containing protein</fullName>
    </submittedName>
</protein>
<feature type="non-terminal residue" evidence="2">
    <location>
        <position position="178"/>
    </location>
</feature>
<evidence type="ECO:0000256" key="1">
    <source>
        <dbReference type="SAM" id="MobiDB-lite"/>
    </source>
</evidence>
<gene>
    <name evidence="2" type="ORF">FWK35_00030540</name>
</gene>
<evidence type="ECO:0000313" key="3">
    <source>
        <dbReference type="Proteomes" id="UP000478052"/>
    </source>
</evidence>
<dbReference type="AlphaFoldDB" id="A0A6G0Y4E9"/>
<proteinExistence type="predicted"/>
<organism evidence="2 3">
    <name type="scientific">Aphis craccivora</name>
    <name type="common">Cowpea aphid</name>
    <dbReference type="NCBI Taxonomy" id="307492"/>
    <lineage>
        <taxon>Eukaryota</taxon>
        <taxon>Metazoa</taxon>
        <taxon>Ecdysozoa</taxon>
        <taxon>Arthropoda</taxon>
        <taxon>Hexapoda</taxon>
        <taxon>Insecta</taxon>
        <taxon>Pterygota</taxon>
        <taxon>Neoptera</taxon>
        <taxon>Paraneoptera</taxon>
        <taxon>Hemiptera</taxon>
        <taxon>Sternorrhyncha</taxon>
        <taxon>Aphidomorpha</taxon>
        <taxon>Aphidoidea</taxon>
        <taxon>Aphididae</taxon>
        <taxon>Aphidini</taxon>
        <taxon>Aphis</taxon>
        <taxon>Aphis</taxon>
    </lineage>
</organism>
<evidence type="ECO:0000313" key="2">
    <source>
        <dbReference type="EMBL" id="KAF0748908.1"/>
    </source>
</evidence>
<sequence length="178" mass="20175">TYVNETYKRTITQSNGLSLWRSSPIFPPYLWNAHNATKKTTGRTNNISEGFNNKFKTLVRTQHSNIWMFIEALQKCLRDVNVDDDDVRRVRVNASFGASVVVLRRRGTDSPSSRPVLPQSLTDLLPPTLNDDDQRSRQSYDDTVIAVRMVASHRPNAVDVYLSGRCQLCDPVTGDVTF</sequence>